<dbReference type="Proteomes" id="UP001057452">
    <property type="component" value="Chromosome 19"/>
</dbReference>
<keyword evidence="2" id="KW-1185">Reference proteome</keyword>
<dbReference type="EMBL" id="CM043803">
    <property type="protein sequence ID" value="KAI4807312.1"/>
    <property type="molecule type" value="Genomic_DNA"/>
</dbReference>
<comment type="caution">
    <text evidence="1">The sequence shown here is derived from an EMBL/GenBank/DDBJ whole genome shotgun (WGS) entry which is preliminary data.</text>
</comment>
<protein>
    <submittedName>
        <fullName evidence="1">Uncharacterized protein</fullName>
    </submittedName>
</protein>
<gene>
    <name evidence="1" type="ORF">KUCAC02_027129</name>
</gene>
<sequence length="86" mass="9373">DESTALSFTALKGPSPAAVISGKATARPFCPALTCSCFALMHPFPAFVSFYRAGQYDAHREPINMPAGSIWFGVRFDADMHINVYE</sequence>
<evidence type="ECO:0000313" key="2">
    <source>
        <dbReference type="Proteomes" id="UP001057452"/>
    </source>
</evidence>
<reference evidence="1" key="1">
    <citation type="submission" date="2022-05" db="EMBL/GenBank/DDBJ databases">
        <title>Chromosome-level genome of Chaenocephalus aceratus.</title>
        <authorList>
            <person name="Park H."/>
        </authorList>
    </citation>
    <scope>NUCLEOTIDE SEQUENCE</scope>
    <source>
        <strain evidence="1">KU_202001</strain>
    </source>
</reference>
<name>A0ACB9W2T2_CHAAC</name>
<accession>A0ACB9W2T2</accession>
<evidence type="ECO:0000313" key="1">
    <source>
        <dbReference type="EMBL" id="KAI4807312.1"/>
    </source>
</evidence>
<organism evidence="1 2">
    <name type="scientific">Chaenocephalus aceratus</name>
    <name type="common">Blackfin icefish</name>
    <name type="synonym">Chaenichthys aceratus</name>
    <dbReference type="NCBI Taxonomy" id="36190"/>
    <lineage>
        <taxon>Eukaryota</taxon>
        <taxon>Metazoa</taxon>
        <taxon>Chordata</taxon>
        <taxon>Craniata</taxon>
        <taxon>Vertebrata</taxon>
        <taxon>Euteleostomi</taxon>
        <taxon>Actinopterygii</taxon>
        <taxon>Neopterygii</taxon>
        <taxon>Teleostei</taxon>
        <taxon>Neoteleostei</taxon>
        <taxon>Acanthomorphata</taxon>
        <taxon>Eupercaria</taxon>
        <taxon>Perciformes</taxon>
        <taxon>Notothenioidei</taxon>
        <taxon>Channichthyidae</taxon>
        <taxon>Chaenocephalus</taxon>
    </lineage>
</organism>
<feature type="non-terminal residue" evidence="1">
    <location>
        <position position="1"/>
    </location>
</feature>
<feature type="non-terminal residue" evidence="1">
    <location>
        <position position="86"/>
    </location>
</feature>
<proteinExistence type="predicted"/>